<keyword evidence="2" id="KW-1185">Reference proteome</keyword>
<proteinExistence type="predicted"/>
<organism evidence="1 2">
    <name type="scientific">Sphingobacterium allocomposti</name>
    <dbReference type="NCBI Taxonomy" id="415956"/>
    <lineage>
        <taxon>Bacteria</taxon>
        <taxon>Pseudomonadati</taxon>
        <taxon>Bacteroidota</taxon>
        <taxon>Sphingobacteriia</taxon>
        <taxon>Sphingobacteriales</taxon>
        <taxon>Sphingobacteriaceae</taxon>
        <taxon>Sphingobacterium</taxon>
    </lineage>
</organism>
<sequence length="84" mass="9574">MTLVAIKNHFTIYSRPPLAICHSLSASRFTTLQINEFTAYSHLLSAICHPPSAISLSLYDFTNQRLHKSTTSQINDFTKQRLYT</sequence>
<name>A0A5S5D7J7_9SPHI</name>
<evidence type="ECO:0000313" key="2">
    <source>
        <dbReference type="Proteomes" id="UP000325105"/>
    </source>
</evidence>
<evidence type="ECO:0000313" key="1">
    <source>
        <dbReference type="EMBL" id="TYP91298.1"/>
    </source>
</evidence>
<protein>
    <submittedName>
        <fullName evidence="1">Uncharacterized protein</fullName>
    </submittedName>
</protein>
<dbReference type="AlphaFoldDB" id="A0A5S5D7J7"/>
<gene>
    <name evidence="1" type="ORF">BC792_1206</name>
</gene>
<dbReference type="EMBL" id="VNHX01000020">
    <property type="protein sequence ID" value="TYP91298.1"/>
    <property type="molecule type" value="Genomic_DNA"/>
</dbReference>
<comment type="caution">
    <text evidence="1">The sequence shown here is derived from an EMBL/GenBank/DDBJ whole genome shotgun (WGS) entry which is preliminary data.</text>
</comment>
<dbReference type="Proteomes" id="UP000325105">
    <property type="component" value="Unassembled WGS sequence"/>
</dbReference>
<accession>A0A5S5D7J7</accession>
<reference evidence="1 2" key="1">
    <citation type="submission" date="2019-07" db="EMBL/GenBank/DDBJ databases">
        <title>Genomic Encyclopedia of Archaeal and Bacterial Type Strains, Phase II (KMG-II): from individual species to whole genera.</title>
        <authorList>
            <person name="Goeker M."/>
        </authorList>
    </citation>
    <scope>NUCLEOTIDE SEQUENCE [LARGE SCALE GENOMIC DNA]</scope>
    <source>
        <strain evidence="1 2">DSM 18850</strain>
    </source>
</reference>